<proteinExistence type="predicted"/>
<keyword evidence="3" id="KW-1185">Reference proteome</keyword>
<dbReference type="Proteomes" id="UP000182769">
    <property type="component" value="Unassembled WGS sequence"/>
</dbReference>
<accession>A0A0K6IN30</accession>
<organism evidence="2 3">
    <name type="scientific">Marinomonas fungiae</name>
    <dbReference type="NCBI Taxonomy" id="1137284"/>
    <lineage>
        <taxon>Bacteria</taxon>
        <taxon>Pseudomonadati</taxon>
        <taxon>Pseudomonadota</taxon>
        <taxon>Gammaproteobacteria</taxon>
        <taxon>Oceanospirillales</taxon>
        <taxon>Oceanospirillaceae</taxon>
        <taxon>Marinomonas</taxon>
    </lineage>
</organism>
<evidence type="ECO:0000256" key="1">
    <source>
        <dbReference type="SAM" id="MobiDB-lite"/>
    </source>
</evidence>
<reference evidence="3" key="1">
    <citation type="submission" date="2015-08" db="EMBL/GenBank/DDBJ databases">
        <authorList>
            <person name="Varghese N."/>
        </authorList>
    </citation>
    <scope>NUCLEOTIDE SEQUENCE [LARGE SCALE GENOMIC DNA]</scope>
    <source>
        <strain evidence="3">JCM 18476</strain>
    </source>
</reference>
<protein>
    <recommendedName>
        <fullName evidence="4">Succinylglutamate desuccinylase</fullName>
    </recommendedName>
</protein>
<dbReference type="InterPro" id="IPR014955">
    <property type="entry name" value="DUF1826"/>
</dbReference>
<evidence type="ECO:0000313" key="2">
    <source>
        <dbReference type="EMBL" id="CUB04496.1"/>
    </source>
</evidence>
<feature type="region of interest" description="Disordered" evidence="1">
    <location>
        <begin position="147"/>
        <end position="166"/>
    </location>
</feature>
<dbReference type="RefSeq" id="WP_245624702.1">
    <property type="nucleotide sequence ID" value="NZ_CYHG01000007.1"/>
</dbReference>
<dbReference type="STRING" id="1137284.GCA_001418205_02365"/>
<dbReference type="Pfam" id="PF08856">
    <property type="entry name" value="DUF1826"/>
    <property type="match status" value="1"/>
</dbReference>
<evidence type="ECO:0000313" key="3">
    <source>
        <dbReference type="Proteomes" id="UP000182769"/>
    </source>
</evidence>
<evidence type="ECO:0008006" key="4">
    <source>
        <dbReference type="Google" id="ProtNLM"/>
    </source>
</evidence>
<dbReference type="AlphaFoldDB" id="A0A0K6IN30"/>
<dbReference type="EMBL" id="CYHG01000007">
    <property type="protein sequence ID" value="CUB04496.1"/>
    <property type="molecule type" value="Genomic_DNA"/>
</dbReference>
<gene>
    <name evidence="2" type="ORF">Ga0061065_10769</name>
</gene>
<name>A0A0K6IN30_9GAMM</name>
<sequence length="220" mass="24017">MSILAETFGPLPTPQAQVSNELSGLAGIYQDGVNMMVWQRELDTETQQAVRAVLEAGDNFSLNQIVTPDNVTKSLERGLPNVPEREALIRDIALLVDAYCCLFDIDTAGLRLTQVNSAMCPRFHVDQVPCRLITTYQGPATQWLEEGSLNRQKLGRGSNGQPDRSSGLIKADATIQQISVGDVALLKGERWEGNEGRGIVHRSPAVAAGQYRLLLTLDMA</sequence>